<dbReference type="RefSeq" id="WP_200622366.1">
    <property type="nucleotide sequence ID" value="NZ_CAJNAU010000138.1"/>
</dbReference>
<dbReference type="Pfam" id="PF12399">
    <property type="entry name" value="BCA_ABC_TP_C"/>
    <property type="match status" value="1"/>
</dbReference>
<comment type="caution">
    <text evidence="8">The sequence shown here is derived from an EMBL/GenBank/DDBJ whole genome shotgun (WGS) entry which is preliminary data.</text>
</comment>
<dbReference type="EMBL" id="CAJNAU010000138">
    <property type="protein sequence ID" value="CAE6856288.1"/>
    <property type="molecule type" value="Genomic_DNA"/>
</dbReference>
<keyword evidence="9" id="KW-1185">Reference proteome</keyword>
<keyword evidence="5 8" id="KW-0067">ATP-binding</keyword>
<sequence>MTAQQSRQQLVEPRETMLELENVGISFGGLRAVDGLGFRIRRSEVVGLIGPNGAGKTTVFNLITSIYRPTDGAIRWRGKEITGLPAYRIAELGIRRTFQTIRLFPDMTVLENVVAGAHLQIRQRWWQGLLNTSTQRKEECELLDRAYVVLQRLDLAAVANELAVSLPYGVQRRVELARTLIAEPELLILDEPAAGLNDQESEELNATIRAIRDGGVAILLVEHDMNVVMNVTDYIVVINFGKKIAEGTPAEIRTNSQVIEAYLGQPDDDDDAQSAENNQGVTI</sequence>
<dbReference type="SMART" id="SM00382">
    <property type="entry name" value="AAA"/>
    <property type="match status" value="1"/>
</dbReference>
<feature type="domain" description="ABC transporter" evidence="7">
    <location>
        <begin position="18"/>
        <end position="265"/>
    </location>
</feature>
<name>A0ABM8T3Z7_9BURK</name>
<dbReference type="Pfam" id="PF00005">
    <property type="entry name" value="ABC_tran"/>
    <property type="match status" value="1"/>
</dbReference>
<evidence type="ECO:0000256" key="3">
    <source>
        <dbReference type="ARBA" id="ARBA00022519"/>
    </source>
</evidence>
<keyword evidence="4" id="KW-0547">Nucleotide-binding</keyword>
<accession>A0ABM8T3Z7</accession>
<dbReference type="InterPro" id="IPR027417">
    <property type="entry name" value="P-loop_NTPase"/>
</dbReference>
<evidence type="ECO:0000313" key="9">
    <source>
        <dbReference type="Proteomes" id="UP000674425"/>
    </source>
</evidence>
<organism evidence="8 9">
    <name type="scientific">Paraburkholderia aspalathi</name>
    <dbReference type="NCBI Taxonomy" id="1324617"/>
    <lineage>
        <taxon>Bacteria</taxon>
        <taxon>Pseudomonadati</taxon>
        <taxon>Pseudomonadota</taxon>
        <taxon>Betaproteobacteria</taxon>
        <taxon>Burkholderiales</taxon>
        <taxon>Burkholderiaceae</taxon>
        <taxon>Paraburkholderia</taxon>
    </lineage>
</organism>
<dbReference type="InterPro" id="IPR003439">
    <property type="entry name" value="ABC_transporter-like_ATP-bd"/>
</dbReference>
<keyword evidence="3" id="KW-0997">Cell inner membrane</keyword>
<dbReference type="InterPro" id="IPR051120">
    <property type="entry name" value="ABC_AA/LPS_Transport"/>
</dbReference>
<keyword evidence="3" id="KW-0472">Membrane</keyword>
<protein>
    <submittedName>
        <fullName evidence="8">Lipopolysaccharide export system ATP-binding protein LptB</fullName>
        <ecNumber evidence="8">3.6.3.-</ecNumber>
    </submittedName>
</protein>
<dbReference type="GO" id="GO:0005524">
    <property type="term" value="F:ATP binding"/>
    <property type="evidence" value="ECO:0007669"/>
    <property type="project" value="UniProtKB-KW"/>
</dbReference>
<dbReference type="Proteomes" id="UP000674425">
    <property type="component" value="Unassembled WGS sequence"/>
</dbReference>
<evidence type="ECO:0000256" key="2">
    <source>
        <dbReference type="ARBA" id="ARBA00022475"/>
    </source>
</evidence>
<dbReference type="InterPro" id="IPR003593">
    <property type="entry name" value="AAA+_ATPase"/>
</dbReference>
<feature type="compositionally biased region" description="Polar residues" evidence="6">
    <location>
        <begin position="274"/>
        <end position="283"/>
    </location>
</feature>
<evidence type="ECO:0000313" key="8">
    <source>
        <dbReference type="EMBL" id="CAE6856288.1"/>
    </source>
</evidence>
<evidence type="ECO:0000256" key="1">
    <source>
        <dbReference type="ARBA" id="ARBA00022448"/>
    </source>
</evidence>
<gene>
    <name evidence="8" type="primary">lptB_11</name>
    <name evidence="8" type="ORF">R69658_07405</name>
</gene>
<proteinExistence type="predicted"/>
<dbReference type="InterPro" id="IPR032823">
    <property type="entry name" value="BCA_ABC_TP_C"/>
</dbReference>
<dbReference type="CDD" id="cd03219">
    <property type="entry name" value="ABC_Mj1267_LivG_branched"/>
    <property type="match status" value="1"/>
</dbReference>
<dbReference type="PANTHER" id="PTHR45772">
    <property type="entry name" value="CONSERVED COMPONENT OF ABC TRANSPORTER FOR NATURAL AMINO ACIDS-RELATED"/>
    <property type="match status" value="1"/>
</dbReference>
<evidence type="ECO:0000259" key="7">
    <source>
        <dbReference type="PROSITE" id="PS50893"/>
    </source>
</evidence>
<dbReference type="PANTHER" id="PTHR45772:SF7">
    <property type="entry name" value="AMINO ACID ABC TRANSPORTER ATP-BINDING PROTEIN"/>
    <property type="match status" value="1"/>
</dbReference>
<keyword evidence="2" id="KW-1003">Cell membrane</keyword>
<feature type="region of interest" description="Disordered" evidence="6">
    <location>
        <begin position="264"/>
        <end position="283"/>
    </location>
</feature>
<evidence type="ECO:0000256" key="5">
    <source>
        <dbReference type="ARBA" id="ARBA00022840"/>
    </source>
</evidence>
<dbReference type="PROSITE" id="PS50893">
    <property type="entry name" value="ABC_TRANSPORTER_2"/>
    <property type="match status" value="1"/>
</dbReference>
<dbReference type="EC" id="3.6.3.-" evidence="8"/>
<keyword evidence="8" id="KW-0378">Hydrolase</keyword>
<evidence type="ECO:0000256" key="6">
    <source>
        <dbReference type="SAM" id="MobiDB-lite"/>
    </source>
</evidence>
<dbReference type="GO" id="GO:0016787">
    <property type="term" value="F:hydrolase activity"/>
    <property type="evidence" value="ECO:0007669"/>
    <property type="project" value="UniProtKB-KW"/>
</dbReference>
<keyword evidence="1" id="KW-0813">Transport</keyword>
<evidence type="ECO:0000256" key="4">
    <source>
        <dbReference type="ARBA" id="ARBA00022741"/>
    </source>
</evidence>
<dbReference type="Gene3D" id="3.40.50.300">
    <property type="entry name" value="P-loop containing nucleotide triphosphate hydrolases"/>
    <property type="match status" value="1"/>
</dbReference>
<reference evidence="8 9" key="1">
    <citation type="submission" date="2021-02" db="EMBL/GenBank/DDBJ databases">
        <authorList>
            <person name="Vanwijnsberghe S."/>
        </authorList>
    </citation>
    <scope>NUCLEOTIDE SEQUENCE [LARGE SCALE GENOMIC DNA]</scope>
    <source>
        <strain evidence="8 9">R-69658</strain>
    </source>
</reference>
<dbReference type="SUPFAM" id="SSF52540">
    <property type="entry name" value="P-loop containing nucleoside triphosphate hydrolases"/>
    <property type="match status" value="1"/>
</dbReference>